<dbReference type="Proteomes" id="UP000242146">
    <property type="component" value="Unassembled WGS sequence"/>
</dbReference>
<gene>
    <name evidence="2" type="ORF">DM01DRAFT_159219</name>
</gene>
<keyword evidence="3" id="KW-1185">Reference proteome</keyword>
<dbReference type="AlphaFoldDB" id="A0A1X2GVE0"/>
<dbReference type="EMBL" id="MCGT01000002">
    <property type="protein sequence ID" value="ORX62005.1"/>
    <property type="molecule type" value="Genomic_DNA"/>
</dbReference>
<protein>
    <submittedName>
        <fullName evidence="2">Uncharacterized protein</fullName>
    </submittedName>
</protein>
<accession>A0A1X2GVE0</accession>
<keyword evidence="1" id="KW-0472">Membrane</keyword>
<evidence type="ECO:0000313" key="2">
    <source>
        <dbReference type="EMBL" id="ORX62005.1"/>
    </source>
</evidence>
<feature type="transmembrane region" description="Helical" evidence="1">
    <location>
        <begin position="12"/>
        <end position="32"/>
    </location>
</feature>
<reference evidence="2 3" key="1">
    <citation type="submission" date="2016-07" db="EMBL/GenBank/DDBJ databases">
        <title>Pervasive Adenine N6-methylation of Active Genes in Fungi.</title>
        <authorList>
            <consortium name="DOE Joint Genome Institute"/>
            <person name="Mondo S.J."/>
            <person name="Dannebaum R.O."/>
            <person name="Kuo R.C."/>
            <person name="Labutti K."/>
            <person name="Haridas S."/>
            <person name="Kuo A."/>
            <person name="Salamov A."/>
            <person name="Ahrendt S.R."/>
            <person name="Lipzen A."/>
            <person name="Sullivan W."/>
            <person name="Andreopoulos W.B."/>
            <person name="Clum A."/>
            <person name="Lindquist E."/>
            <person name="Daum C."/>
            <person name="Ramamoorthy G.K."/>
            <person name="Gryganskyi A."/>
            <person name="Culley D."/>
            <person name="Magnuson J.K."/>
            <person name="James T.Y."/>
            <person name="O'Malley M.A."/>
            <person name="Stajich J.E."/>
            <person name="Spatafora J.W."/>
            <person name="Visel A."/>
            <person name="Grigoriev I.V."/>
        </authorList>
    </citation>
    <scope>NUCLEOTIDE SEQUENCE [LARGE SCALE GENOMIC DNA]</scope>
    <source>
        <strain evidence="2 3">NRRL 3301</strain>
    </source>
</reference>
<evidence type="ECO:0000256" key="1">
    <source>
        <dbReference type="SAM" id="Phobius"/>
    </source>
</evidence>
<keyword evidence="1" id="KW-0812">Transmembrane</keyword>
<evidence type="ECO:0000313" key="3">
    <source>
        <dbReference type="Proteomes" id="UP000242146"/>
    </source>
</evidence>
<keyword evidence="1" id="KW-1133">Transmembrane helix</keyword>
<comment type="caution">
    <text evidence="2">The sequence shown here is derived from an EMBL/GenBank/DDBJ whole genome shotgun (WGS) entry which is preliminary data.</text>
</comment>
<proteinExistence type="predicted"/>
<sequence length="103" mass="12189">MLHDFFSCSMTFFCSMIFIQTCSMIFSCFMIYIHAPWLFLKLHESERERNPLPFGGGMCSSFWWHGDLFVKHNKARKKKHKYGWSPSFLFELQHGACATCLTF</sequence>
<name>A0A1X2GVE0_9FUNG</name>
<organism evidence="2 3">
    <name type="scientific">Hesseltinella vesiculosa</name>
    <dbReference type="NCBI Taxonomy" id="101127"/>
    <lineage>
        <taxon>Eukaryota</taxon>
        <taxon>Fungi</taxon>
        <taxon>Fungi incertae sedis</taxon>
        <taxon>Mucoromycota</taxon>
        <taxon>Mucoromycotina</taxon>
        <taxon>Mucoromycetes</taxon>
        <taxon>Mucorales</taxon>
        <taxon>Cunninghamellaceae</taxon>
        <taxon>Hesseltinella</taxon>
    </lineage>
</organism>